<accession>W6JTX6</accession>
<sequence>MTWADSPRQRGMFVLALWPRFGLRRGNATGAGALALMAPWLIDAPATSSGTR</sequence>
<evidence type="ECO:0000313" key="2">
    <source>
        <dbReference type="Proteomes" id="UP000035763"/>
    </source>
</evidence>
<organism evidence="1 2">
    <name type="scientific">Nostocoides australiense Ben110</name>
    <dbReference type="NCBI Taxonomy" id="1193182"/>
    <lineage>
        <taxon>Bacteria</taxon>
        <taxon>Bacillati</taxon>
        <taxon>Actinomycetota</taxon>
        <taxon>Actinomycetes</taxon>
        <taxon>Micrococcales</taxon>
        <taxon>Intrasporangiaceae</taxon>
        <taxon>Nostocoides</taxon>
    </lineage>
</organism>
<evidence type="ECO:0000313" key="1">
    <source>
        <dbReference type="EMBL" id="CCH72813.1"/>
    </source>
</evidence>
<comment type="caution">
    <text evidence="1">The sequence shown here is derived from an EMBL/GenBank/DDBJ whole genome shotgun (WGS) entry which is preliminary data.</text>
</comment>
<name>W6JTX6_9MICO</name>
<dbReference type="AlphaFoldDB" id="W6JTX6"/>
<reference evidence="1 2" key="1">
    <citation type="journal article" date="2013" name="ISME J.">
        <title>A metabolic model for members of the genus Tetrasphaera involved in enhanced biological phosphorus removal.</title>
        <authorList>
            <person name="Kristiansen R."/>
            <person name="Nguyen H.T.T."/>
            <person name="Saunders A.M."/>
            <person name="Nielsen J.L."/>
            <person name="Wimmer R."/>
            <person name="Le V.Q."/>
            <person name="McIlroy S.J."/>
            <person name="Petrovski S."/>
            <person name="Seviour R.J."/>
            <person name="Calteau A."/>
            <person name="Nielsen K.L."/>
            <person name="Nielsen P.H."/>
        </authorList>
    </citation>
    <scope>NUCLEOTIDE SEQUENCE [LARGE SCALE GENOMIC DNA]</scope>
    <source>
        <strain evidence="1 2">Ben110</strain>
    </source>
</reference>
<gene>
    <name evidence="1" type="ORF">BN11_20016</name>
</gene>
<proteinExistence type="predicted"/>
<keyword evidence="2" id="KW-1185">Reference proteome</keyword>
<dbReference type="STRING" id="1193182.BN11_20016"/>
<protein>
    <submittedName>
        <fullName evidence="1">Uncharacterized protein</fullName>
    </submittedName>
</protein>
<dbReference type="Proteomes" id="UP000035763">
    <property type="component" value="Unassembled WGS sequence"/>
</dbReference>
<dbReference type="EMBL" id="CAJA01000112">
    <property type="protein sequence ID" value="CCH72813.1"/>
    <property type="molecule type" value="Genomic_DNA"/>
</dbReference>
<dbReference type="RefSeq" id="WP_157043894.1">
    <property type="nucleotide sequence ID" value="NZ_HG764815.1"/>
</dbReference>